<evidence type="ECO:0000313" key="2">
    <source>
        <dbReference type="Proteomes" id="UP000681720"/>
    </source>
</evidence>
<dbReference type="EMBL" id="CAJOBJ010192364">
    <property type="protein sequence ID" value="CAF4958297.1"/>
    <property type="molecule type" value="Genomic_DNA"/>
</dbReference>
<sequence>MTTIHISTPNMIRVDKINPQVMLGHQSCYSNRNNYQLSSNYFQNKYKQYLKPTLLLPKQYYNDIVHKR</sequence>
<organism evidence="1 2">
    <name type="scientific">Rotaria magnacalcarata</name>
    <dbReference type="NCBI Taxonomy" id="392030"/>
    <lineage>
        <taxon>Eukaryota</taxon>
        <taxon>Metazoa</taxon>
        <taxon>Spiralia</taxon>
        <taxon>Gnathifera</taxon>
        <taxon>Rotifera</taxon>
        <taxon>Eurotatoria</taxon>
        <taxon>Bdelloidea</taxon>
        <taxon>Philodinida</taxon>
        <taxon>Philodinidae</taxon>
        <taxon>Rotaria</taxon>
    </lineage>
</organism>
<comment type="caution">
    <text evidence="1">The sequence shown here is derived from an EMBL/GenBank/DDBJ whole genome shotgun (WGS) entry which is preliminary data.</text>
</comment>
<reference evidence="1" key="1">
    <citation type="submission" date="2021-02" db="EMBL/GenBank/DDBJ databases">
        <authorList>
            <person name="Nowell W R."/>
        </authorList>
    </citation>
    <scope>NUCLEOTIDE SEQUENCE</scope>
</reference>
<gene>
    <name evidence="1" type="ORF">GIL414_LOCUS54701</name>
</gene>
<feature type="non-terminal residue" evidence="1">
    <location>
        <position position="68"/>
    </location>
</feature>
<protein>
    <submittedName>
        <fullName evidence="1">Uncharacterized protein</fullName>
    </submittedName>
</protein>
<evidence type="ECO:0000313" key="1">
    <source>
        <dbReference type="EMBL" id="CAF4958297.1"/>
    </source>
</evidence>
<accession>A0A8S3CWC8</accession>
<dbReference type="Proteomes" id="UP000681720">
    <property type="component" value="Unassembled WGS sequence"/>
</dbReference>
<proteinExistence type="predicted"/>
<dbReference type="AlphaFoldDB" id="A0A8S3CWC8"/>
<name>A0A8S3CWC8_9BILA</name>